<dbReference type="PANTHER" id="PTHR15249">
    <property type="entry name" value="TRAF FAMILY MEMBER-ASSOCIATED NF-KAPPA-B ACTIVATOR"/>
    <property type="match status" value="1"/>
</dbReference>
<proteinExistence type="predicted"/>
<comment type="caution">
    <text evidence="2">The sequence shown here is derived from an EMBL/GenBank/DDBJ whole genome shotgun (WGS) entry which is preliminary data.</text>
</comment>
<protein>
    <recommendedName>
        <fullName evidence="4">TRAF family member-associated NF-kappa-B activator</fullName>
    </recommendedName>
</protein>
<gene>
    <name evidence="2" type="ORF">N1851_015559</name>
</gene>
<feature type="region of interest" description="Disordered" evidence="1">
    <location>
        <begin position="70"/>
        <end position="131"/>
    </location>
</feature>
<evidence type="ECO:0000313" key="2">
    <source>
        <dbReference type="EMBL" id="KAK0145534.1"/>
    </source>
</evidence>
<dbReference type="EMBL" id="JAOPHQ010002850">
    <property type="protein sequence ID" value="KAK0145534.1"/>
    <property type="molecule type" value="Genomic_DNA"/>
</dbReference>
<evidence type="ECO:0000256" key="1">
    <source>
        <dbReference type="SAM" id="MobiDB-lite"/>
    </source>
</evidence>
<accession>A0AA47MSP2</accession>
<sequence>MEQAYNELYSEFVRLRSICIRQAALLQKLSRELHKPHGSNESFGGVASMPVQCSQEHTQDRIPPLIATNKDASANSGMVPHHRPVTEKLSLNVPRRRDTNKEEEQSPQPASPAVRSPADSGAGSYEATPREKRIEPYGMAWGYSPLLDGEGLHPSGGPFMSEMELQSQMCEFCHAIFPGQTATRGEFLRHLHTHIT</sequence>
<evidence type="ECO:0000313" key="3">
    <source>
        <dbReference type="Proteomes" id="UP001174136"/>
    </source>
</evidence>
<name>A0AA47MSP2_MERPO</name>
<evidence type="ECO:0008006" key="4">
    <source>
        <dbReference type="Google" id="ProtNLM"/>
    </source>
</evidence>
<dbReference type="AlphaFoldDB" id="A0AA47MSP2"/>
<dbReference type="PANTHER" id="PTHR15249:SF0">
    <property type="entry name" value="TRAF FAMILY MEMBER-ASSOCIATED NF-KAPPA-B ACTIVATOR"/>
    <property type="match status" value="1"/>
</dbReference>
<feature type="compositionally biased region" description="Basic and acidic residues" evidence="1">
    <location>
        <begin position="95"/>
        <end position="104"/>
    </location>
</feature>
<reference evidence="2" key="1">
    <citation type="journal article" date="2023" name="Front. Mar. Sci.">
        <title>A new Merluccius polli reference genome to investigate the effects of global change in West African waters.</title>
        <authorList>
            <person name="Mateo J.L."/>
            <person name="Blanco-Fernandez C."/>
            <person name="Garcia-Vazquez E."/>
            <person name="Machado-Schiaffino G."/>
        </authorList>
    </citation>
    <scope>NUCLEOTIDE SEQUENCE</scope>
    <source>
        <strain evidence="2">C29</strain>
        <tissue evidence="2">Fin</tissue>
    </source>
</reference>
<keyword evidence="3" id="KW-1185">Reference proteome</keyword>
<dbReference type="InterPro" id="IPR039669">
    <property type="entry name" value="TANK"/>
</dbReference>
<dbReference type="Proteomes" id="UP001174136">
    <property type="component" value="Unassembled WGS sequence"/>
</dbReference>
<organism evidence="2 3">
    <name type="scientific">Merluccius polli</name>
    <name type="common">Benguela hake</name>
    <name type="synonym">Merluccius cadenati</name>
    <dbReference type="NCBI Taxonomy" id="89951"/>
    <lineage>
        <taxon>Eukaryota</taxon>
        <taxon>Metazoa</taxon>
        <taxon>Chordata</taxon>
        <taxon>Craniata</taxon>
        <taxon>Vertebrata</taxon>
        <taxon>Euteleostomi</taxon>
        <taxon>Actinopterygii</taxon>
        <taxon>Neopterygii</taxon>
        <taxon>Teleostei</taxon>
        <taxon>Neoteleostei</taxon>
        <taxon>Acanthomorphata</taxon>
        <taxon>Zeiogadaria</taxon>
        <taxon>Gadariae</taxon>
        <taxon>Gadiformes</taxon>
        <taxon>Gadoidei</taxon>
        <taxon>Merlucciidae</taxon>
        <taxon>Merluccius</taxon>
    </lineage>
</organism>
<dbReference type="GO" id="GO:0043124">
    <property type="term" value="P:negative regulation of canonical NF-kappaB signal transduction"/>
    <property type="evidence" value="ECO:0007669"/>
    <property type="project" value="InterPro"/>
</dbReference>